<accession>A0ACA9JXS8</accession>
<gene>
    <name evidence="1" type="ORF">SPELUC_LOCUS175</name>
</gene>
<protein>
    <submittedName>
        <fullName evidence="1">2214_t:CDS:1</fullName>
    </submittedName>
</protein>
<evidence type="ECO:0000313" key="2">
    <source>
        <dbReference type="Proteomes" id="UP000789366"/>
    </source>
</evidence>
<keyword evidence="2" id="KW-1185">Reference proteome</keyword>
<reference evidence="1" key="1">
    <citation type="submission" date="2021-06" db="EMBL/GenBank/DDBJ databases">
        <authorList>
            <person name="Kallberg Y."/>
            <person name="Tangrot J."/>
            <person name="Rosling A."/>
        </authorList>
    </citation>
    <scope>NUCLEOTIDE SEQUENCE</scope>
    <source>
        <strain evidence="1">28 12/20/2015</strain>
    </source>
</reference>
<sequence>MSNCSDPFNENPANTTALKWLESAISSNHINYFNYNEFTEIKLLSGTTTSTVFRSNWNRGLTVALKSLRFDTEGKDMKSFVKELQLLQRVGFHPRVNQFYGVTKDPSSEYYTLVLQSIDEYLQDYLSRNFSKLNWAKKLSIAIEIAEGIKYLHDNEIAHLDLHTRNVVVCGGKMLIVGFGIPENPSVSTSKTFEKPAYIDPYFLPLALESEISFVQSLVVQSSLELVSLVEKINNLIYNKAQKKMITPNDRVNENEEYKKNFYVDGESLFCTFFKCILNYKNKFILDQHLRTDKHKTNKFKVKENP</sequence>
<organism evidence="1 2">
    <name type="scientific">Cetraspora pellucida</name>
    <dbReference type="NCBI Taxonomy" id="1433469"/>
    <lineage>
        <taxon>Eukaryota</taxon>
        <taxon>Fungi</taxon>
        <taxon>Fungi incertae sedis</taxon>
        <taxon>Mucoromycota</taxon>
        <taxon>Glomeromycotina</taxon>
        <taxon>Glomeromycetes</taxon>
        <taxon>Diversisporales</taxon>
        <taxon>Gigasporaceae</taxon>
        <taxon>Cetraspora</taxon>
    </lineage>
</organism>
<evidence type="ECO:0000313" key="1">
    <source>
        <dbReference type="EMBL" id="CAG8441008.1"/>
    </source>
</evidence>
<dbReference type="EMBL" id="CAJVPW010000048">
    <property type="protein sequence ID" value="CAG8441008.1"/>
    <property type="molecule type" value="Genomic_DNA"/>
</dbReference>
<comment type="caution">
    <text evidence="1">The sequence shown here is derived from an EMBL/GenBank/DDBJ whole genome shotgun (WGS) entry which is preliminary data.</text>
</comment>
<name>A0ACA9JXS8_9GLOM</name>
<proteinExistence type="predicted"/>
<dbReference type="Proteomes" id="UP000789366">
    <property type="component" value="Unassembled WGS sequence"/>
</dbReference>